<evidence type="ECO:0000313" key="5">
    <source>
        <dbReference type="Proteomes" id="UP001188597"/>
    </source>
</evidence>
<feature type="domain" description="CCHC-type" evidence="3">
    <location>
        <begin position="143"/>
        <end position="158"/>
    </location>
</feature>
<keyword evidence="1" id="KW-0862">Zinc</keyword>
<organism evidence="4 5">
    <name type="scientific">Escallonia herrerae</name>
    <dbReference type="NCBI Taxonomy" id="1293975"/>
    <lineage>
        <taxon>Eukaryota</taxon>
        <taxon>Viridiplantae</taxon>
        <taxon>Streptophyta</taxon>
        <taxon>Embryophyta</taxon>
        <taxon>Tracheophyta</taxon>
        <taxon>Spermatophyta</taxon>
        <taxon>Magnoliopsida</taxon>
        <taxon>eudicotyledons</taxon>
        <taxon>Gunneridae</taxon>
        <taxon>Pentapetalae</taxon>
        <taxon>asterids</taxon>
        <taxon>campanulids</taxon>
        <taxon>Escalloniales</taxon>
        <taxon>Escalloniaceae</taxon>
        <taxon>Escallonia</taxon>
    </lineage>
</organism>
<dbReference type="PANTHER" id="PTHR47592">
    <property type="entry name" value="PBF68 PROTEIN"/>
    <property type="match status" value="1"/>
</dbReference>
<evidence type="ECO:0000256" key="1">
    <source>
        <dbReference type="PROSITE-ProRule" id="PRU00047"/>
    </source>
</evidence>
<reference evidence="4" key="1">
    <citation type="submission" date="2022-12" db="EMBL/GenBank/DDBJ databases">
        <title>Draft genome assemblies for two species of Escallonia (Escalloniales).</title>
        <authorList>
            <person name="Chanderbali A."/>
            <person name="Dervinis C."/>
            <person name="Anghel I."/>
            <person name="Soltis D."/>
            <person name="Soltis P."/>
            <person name="Zapata F."/>
        </authorList>
    </citation>
    <scope>NUCLEOTIDE SEQUENCE</scope>
    <source>
        <strain evidence="4">UCBG64.0493</strain>
        <tissue evidence="4">Leaf</tissue>
    </source>
</reference>
<comment type="caution">
    <text evidence="4">The sequence shown here is derived from an EMBL/GenBank/DDBJ whole genome shotgun (WGS) entry which is preliminary data.</text>
</comment>
<evidence type="ECO:0000313" key="4">
    <source>
        <dbReference type="EMBL" id="KAK3040428.1"/>
    </source>
</evidence>
<dbReference type="EMBL" id="JAVXUP010000054">
    <property type="protein sequence ID" value="KAK3040428.1"/>
    <property type="molecule type" value="Genomic_DNA"/>
</dbReference>
<feature type="compositionally biased region" description="Low complexity" evidence="2">
    <location>
        <begin position="81"/>
        <end position="97"/>
    </location>
</feature>
<sequence>MFDAVTEAYGTASNTYIQLLIEKYNGTVMKEGERAVDHVNKLLEIAKNLATLGNPIPDKMQVSVVLIRAERRVKKKKNESHFTTPTSTFNTGSTSSNAPDVFKPNSFSRTPNALKPRGQNFKNRGRKFQRGNGCFNKELSGNCYTCGKPGHHMNNCPQNKDEINKQLKKGSKDIVCVVSESLLADCDTWSWWVDSASSRHVTKTRENFIEMRDVKAGDHKLYMGNNTYYAMLGVGIVKIPLPR</sequence>
<dbReference type="Pfam" id="PF22936">
    <property type="entry name" value="Pol_BBD"/>
    <property type="match status" value="1"/>
</dbReference>
<evidence type="ECO:0000256" key="2">
    <source>
        <dbReference type="SAM" id="MobiDB-lite"/>
    </source>
</evidence>
<dbReference type="PROSITE" id="PS50158">
    <property type="entry name" value="ZF_CCHC"/>
    <property type="match status" value="1"/>
</dbReference>
<dbReference type="Pfam" id="PF00098">
    <property type="entry name" value="zf-CCHC"/>
    <property type="match status" value="1"/>
</dbReference>
<name>A0AA88X5R7_9ASTE</name>
<dbReference type="Proteomes" id="UP001188597">
    <property type="component" value="Unassembled WGS sequence"/>
</dbReference>
<dbReference type="Pfam" id="PF14223">
    <property type="entry name" value="Retrotran_gag_2"/>
    <property type="match status" value="1"/>
</dbReference>
<dbReference type="SUPFAM" id="SSF57756">
    <property type="entry name" value="Retrovirus zinc finger-like domains"/>
    <property type="match status" value="1"/>
</dbReference>
<dbReference type="Gene3D" id="4.10.60.10">
    <property type="entry name" value="Zinc finger, CCHC-type"/>
    <property type="match status" value="1"/>
</dbReference>
<proteinExistence type="predicted"/>
<gene>
    <name evidence="4" type="ORF">RJ639_028677</name>
</gene>
<keyword evidence="1" id="KW-0863">Zinc-finger</keyword>
<dbReference type="SMART" id="SM00343">
    <property type="entry name" value="ZnF_C2HC"/>
    <property type="match status" value="1"/>
</dbReference>
<feature type="region of interest" description="Disordered" evidence="2">
    <location>
        <begin position="76"/>
        <end position="125"/>
    </location>
</feature>
<dbReference type="PANTHER" id="PTHR47592:SF27">
    <property type="entry name" value="OS08G0421700 PROTEIN"/>
    <property type="match status" value="1"/>
</dbReference>
<evidence type="ECO:0000259" key="3">
    <source>
        <dbReference type="PROSITE" id="PS50158"/>
    </source>
</evidence>
<keyword evidence="5" id="KW-1185">Reference proteome</keyword>
<dbReference type="InterPro" id="IPR001878">
    <property type="entry name" value="Znf_CCHC"/>
</dbReference>
<dbReference type="GO" id="GO:0008270">
    <property type="term" value="F:zinc ion binding"/>
    <property type="evidence" value="ECO:0007669"/>
    <property type="project" value="UniProtKB-KW"/>
</dbReference>
<dbReference type="GO" id="GO:0003676">
    <property type="term" value="F:nucleic acid binding"/>
    <property type="evidence" value="ECO:0007669"/>
    <property type="project" value="InterPro"/>
</dbReference>
<dbReference type="InterPro" id="IPR036875">
    <property type="entry name" value="Znf_CCHC_sf"/>
</dbReference>
<dbReference type="InterPro" id="IPR054722">
    <property type="entry name" value="PolX-like_BBD"/>
</dbReference>
<dbReference type="AlphaFoldDB" id="A0AA88X5R7"/>
<keyword evidence="1" id="KW-0479">Metal-binding</keyword>
<protein>
    <recommendedName>
        <fullName evidence="3">CCHC-type domain-containing protein</fullName>
    </recommendedName>
</protein>
<accession>A0AA88X5R7</accession>